<feature type="repeat" description="ANK" evidence="3">
    <location>
        <begin position="631"/>
        <end position="663"/>
    </location>
</feature>
<dbReference type="PANTHER" id="PTHR24123">
    <property type="entry name" value="ANKYRIN REPEAT-CONTAINING"/>
    <property type="match status" value="1"/>
</dbReference>
<feature type="repeat" description="ANK" evidence="3">
    <location>
        <begin position="367"/>
        <end position="401"/>
    </location>
</feature>
<dbReference type="AlphaFoldDB" id="A0A8K1CTL3"/>
<comment type="caution">
    <text evidence="4">The sequence shown here is derived from an EMBL/GenBank/DDBJ whole genome shotgun (WGS) entry which is preliminary data.</text>
</comment>
<dbReference type="SUPFAM" id="SSF48403">
    <property type="entry name" value="Ankyrin repeat"/>
    <property type="match status" value="3"/>
</dbReference>
<proteinExistence type="predicted"/>
<dbReference type="PRINTS" id="PR01415">
    <property type="entry name" value="ANKYRIN"/>
</dbReference>
<protein>
    <submittedName>
        <fullName evidence="4">Uncharacterized protein</fullName>
    </submittedName>
</protein>
<dbReference type="Pfam" id="PF13857">
    <property type="entry name" value="Ank_5"/>
    <property type="match status" value="1"/>
</dbReference>
<feature type="repeat" description="ANK" evidence="3">
    <location>
        <begin position="40"/>
        <end position="66"/>
    </location>
</feature>
<keyword evidence="2 3" id="KW-0040">ANK repeat</keyword>
<feature type="repeat" description="ANK" evidence="3">
    <location>
        <begin position="237"/>
        <end position="269"/>
    </location>
</feature>
<feature type="repeat" description="ANK" evidence="3">
    <location>
        <begin position="697"/>
        <end position="729"/>
    </location>
</feature>
<organism evidence="4 5">
    <name type="scientific">Pythium oligandrum</name>
    <name type="common">Mycoparasitic fungus</name>
    <dbReference type="NCBI Taxonomy" id="41045"/>
    <lineage>
        <taxon>Eukaryota</taxon>
        <taxon>Sar</taxon>
        <taxon>Stramenopiles</taxon>
        <taxon>Oomycota</taxon>
        <taxon>Peronosporomycetes</taxon>
        <taxon>Pythiales</taxon>
        <taxon>Pythiaceae</taxon>
        <taxon>Pythium</taxon>
    </lineage>
</organism>
<dbReference type="SMART" id="SM00248">
    <property type="entry name" value="ANK"/>
    <property type="match status" value="22"/>
</dbReference>
<feature type="repeat" description="ANK" evidence="3">
    <location>
        <begin position="402"/>
        <end position="434"/>
    </location>
</feature>
<dbReference type="Pfam" id="PF13637">
    <property type="entry name" value="Ank_4"/>
    <property type="match status" value="1"/>
</dbReference>
<reference evidence="4" key="1">
    <citation type="submission" date="2019-03" db="EMBL/GenBank/DDBJ databases">
        <title>Long read genome sequence of the mycoparasitic Pythium oligandrum ATCC 38472 isolated from sugarbeet rhizosphere.</title>
        <authorList>
            <person name="Gaulin E."/>
        </authorList>
    </citation>
    <scope>NUCLEOTIDE SEQUENCE</scope>
    <source>
        <strain evidence="4">ATCC 38472_TT</strain>
    </source>
</reference>
<dbReference type="PANTHER" id="PTHR24123:SF33">
    <property type="entry name" value="PROTEIN HOS4"/>
    <property type="match status" value="1"/>
</dbReference>
<keyword evidence="5" id="KW-1185">Reference proteome</keyword>
<feature type="repeat" description="ANK" evidence="3">
    <location>
        <begin position="302"/>
        <end position="334"/>
    </location>
</feature>
<dbReference type="PROSITE" id="PS50088">
    <property type="entry name" value="ANK_REPEAT"/>
    <property type="match status" value="12"/>
</dbReference>
<dbReference type="Proteomes" id="UP000794436">
    <property type="component" value="Unassembled WGS sequence"/>
</dbReference>
<keyword evidence="1" id="KW-0677">Repeat</keyword>
<dbReference type="InterPro" id="IPR036770">
    <property type="entry name" value="Ankyrin_rpt-contain_sf"/>
</dbReference>
<dbReference type="EMBL" id="SPLM01000002">
    <property type="protein sequence ID" value="TMW68703.1"/>
    <property type="molecule type" value="Genomic_DNA"/>
</dbReference>
<evidence type="ECO:0000256" key="2">
    <source>
        <dbReference type="ARBA" id="ARBA00023043"/>
    </source>
</evidence>
<gene>
    <name evidence="4" type="ORF">Poli38472_006171</name>
</gene>
<dbReference type="Pfam" id="PF00023">
    <property type="entry name" value="Ank"/>
    <property type="match status" value="1"/>
</dbReference>
<dbReference type="OrthoDB" id="194358at2759"/>
<dbReference type="Gene3D" id="1.25.40.20">
    <property type="entry name" value="Ankyrin repeat-containing domain"/>
    <property type="match status" value="6"/>
</dbReference>
<dbReference type="InterPro" id="IPR002110">
    <property type="entry name" value="Ankyrin_rpt"/>
</dbReference>
<evidence type="ECO:0000256" key="3">
    <source>
        <dbReference type="PROSITE-ProRule" id="PRU00023"/>
    </source>
</evidence>
<name>A0A8K1CTL3_PYTOL</name>
<accession>A0A8K1CTL3</accession>
<feature type="repeat" description="ANK" evidence="3">
    <location>
        <begin position="204"/>
        <end position="236"/>
    </location>
</feature>
<feature type="repeat" description="ANK" evidence="3">
    <location>
        <begin position="664"/>
        <end position="696"/>
    </location>
</feature>
<dbReference type="PROSITE" id="PS50297">
    <property type="entry name" value="ANK_REP_REGION"/>
    <property type="match status" value="10"/>
</dbReference>
<evidence type="ECO:0000313" key="5">
    <source>
        <dbReference type="Proteomes" id="UP000794436"/>
    </source>
</evidence>
<evidence type="ECO:0000313" key="4">
    <source>
        <dbReference type="EMBL" id="TMW68703.1"/>
    </source>
</evidence>
<dbReference type="InterPro" id="IPR051165">
    <property type="entry name" value="Multifunctional_ANK_Repeat"/>
</dbReference>
<sequence length="862" mass="94330">MPLASTAKELAFLTAARTGHLDQVRKLVGAGTDLFVTTEENESALHLAAAAGHADVVRYLLEADTDEKLVFMRNDHFQLPTEFAAIHRHVEILHEFARLSDGKTLLERALCNCAERGDIQPVELLLTLGVDANATEWGESVLWKAAMLGSVDIGSMLMHFGADVDWQMSDSGRTALHAAASAGEIAVLDLLLAHGATVDTRGVDGSTPLHAAADEGHVRIVQTLIEHGADVNAVDETQITALCAAARFGHADIVAFLLQHNADTSVVDKSHQTLLHHAALGRSLVVQMMEGYGLDVNAVDKDLMTPLHNACKAGHYGAVSWLLDHGADVTARAKSGETALHFGFWHSYIVKMLLAHGIERDVQDTKNGATALHLVCDDLVEAEDSARQLLEHGFDVNRRDMDGQTPLVRACFRGHYTVAMQLLQHGADPDASDGEGSTALFLAIGNNTPAGLVREFVARGADPHQLSRGFEYSLLHQACSHSNLGVVRVLLEFGVDATISDINYWTALHHAVDNSAERSAGIVEALLEYGVDPHERRIIADDPLRMATEVGNVEVVRVFLEYAPFLEKNERYFARALETACADNHMDVATLLLEHGTRASYRILCAACHSGNVELVQVLLVDVEPTQRSGFQKVALHTAASNNHPTAIQLLVANGVDINEQDQGGGTALQAAAKQSHTPCVRLLLEHGADPNHADRNGWTALMYACMKNELNTVEMLVTSGADVYYQSPEGTTPLHVAAMNHSLLVVSYLIKLGVNVQARERRGGFTPMMRCIQRFETTDMLKTQTAMELVRHGATYDLIDVIRHEWAPPMWVEAFAFLVQWWVNERNEGKTLTPVPEELLARDRESMEEYLIGQARKRAIE</sequence>
<feature type="repeat" description="ANK" evidence="3">
    <location>
        <begin position="171"/>
        <end position="203"/>
    </location>
</feature>
<dbReference type="Pfam" id="PF12796">
    <property type="entry name" value="Ank_2"/>
    <property type="match status" value="5"/>
</dbReference>
<evidence type="ECO:0000256" key="1">
    <source>
        <dbReference type="ARBA" id="ARBA00022737"/>
    </source>
</evidence>
<feature type="repeat" description="ANK" evidence="3">
    <location>
        <begin position="470"/>
        <end position="502"/>
    </location>
</feature>
<feature type="repeat" description="ANK" evidence="3">
    <location>
        <begin position="730"/>
        <end position="762"/>
    </location>
</feature>